<organism evidence="5 6">
    <name type="scientific">Candidatus Campylobacter infans</name>
    <dbReference type="NCBI Taxonomy" id="2561898"/>
    <lineage>
        <taxon>Bacteria</taxon>
        <taxon>Pseudomonadati</taxon>
        <taxon>Campylobacterota</taxon>
        <taxon>Epsilonproteobacteria</taxon>
        <taxon>Campylobacterales</taxon>
        <taxon>Campylobacteraceae</taxon>
        <taxon>Campylobacter</taxon>
    </lineage>
</organism>
<dbReference type="PANTHER" id="PTHR37167">
    <property type="entry name" value="1,4-DIHYDROXY-6-NAPHTOATE SYNTHASE"/>
    <property type="match status" value="1"/>
</dbReference>
<keyword evidence="3 4" id="KW-0456">Lyase</keyword>
<dbReference type="GO" id="GO:0016830">
    <property type="term" value="F:carbon-carbon lyase activity"/>
    <property type="evidence" value="ECO:0007669"/>
    <property type="project" value="UniProtKB-UniRule"/>
</dbReference>
<comment type="function">
    <text evidence="4">Catalyzes the conversion of cyclic dehypoxanthine futalosine (cyclic DHFL) into 1,4-dihydroxy-6-naphthoate, a step in the biosynthesis of menaquinone (MK, vitamin K2).</text>
</comment>
<dbReference type="Pfam" id="PF02621">
    <property type="entry name" value="VitK2_biosynth"/>
    <property type="match status" value="1"/>
</dbReference>
<keyword evidence="2 4" id="KW-0474">Menaquinone biosynthesis</keyword>
<evidence type="ECO:0000313" key="6">
    <source>
        <dbReference type="Proteomes" id="UP000509414"/>
    </source>
</evidence>
<proteinExistence type="inferred from homology"/>
<keyword evidence="6" id="KW-1185">Reference proteome</keyword>
<dbReference type="InterPro" id="IPR030869">
    <property type="entry name" value="MqnD"/>
</dbReference>
<dbReference type="EC" id="4.1.99.29" evidence="4"/>
<gene>
    <name evidence="4 5" type="primary">mqnD</name>
    <name evidence="5" type="ORF">CINF_1101</name>
</gene>
<dbReference type="InterPro" id="IPR003773">
    <property type="entry name" value="Menaquinone_biosynth"/>
</dbReference>
<evidence type="ECO:0000256" key="1">
    <source>
        <dbReference type="ARBA" id="ARBA00004863"/>
    </source>
</evidence>
<dbReference type="KEGG" id="cinf:CINF_1101"/>
<dbReference type="EMBL" id="CP049075">
    <property type="protein sequence ID" value="QLI05595.1"/>
    <property type="molecule type" value="Genomic_DNA"/>
</dbReference>
<dbReference type="CDD" id="cd13534">
    <property type="entry name" value="PBP2_MqnD_like"/>
    <property type="match status" value="1"/>
</dbReference>
<dbReference type="SUPFAM" id="SSF53850">
    <property type="entry name" value="Periplasmic binding protein-like II"/>
    <property type="match status" value="1"/>
</dbReference>
<dbReference type="PANTHER" id="PTHR37167:SF1">
    <property type="entry name" value="1,4-DIHYDROXY-6-NAPHTOATE SYNTHASE"/>
    <property type="match status" value="1"/>
</dbReference>
<dbReference type="HAMAP" id="MF_00996">
    <property type="entry name" value="MqnD"/>
    <property type="match status" value="1"/>
</dbReference>
<evidence type="ECO:0000256" key="3">
    <source>
        <dbReference type="ARBA" id="ARBA00023239"/>
    </source>
</evidence>
<evidence type="ECO:0000313" key="5">
    <source>
        <dbReference type="EMBL" id="QLI05595.1"/>
    </source>
</evidence>
<accession>A0A7H9CJY5</accession>
<evidence type="ECO:0000256" key="2">
    <source>
        <dbReference type="ARBA" id="ARBA00022428"/>
    </source>
</evidence>
<comment type="caution">
    <text evidence="4">Lacks conserved residue(s) required for the propagation of feature annotation.</text>
</comment>
<feature type="active site" description="Proton acceptor" evidence="4">
    <location>
        <position position="156"/>
    </location>
</feature>
<reference evidence="5 6" key="1">
    <citation type="submission" date="2020-02" db="EMBL/GenBank/DDBJ databases">
        <title>Complete genome sequence of the novel Campylobacter species Candidatus Campylobacter infans.</title>
        <authorList>
            <person name="Duim B."/>
            <person name="Zomer A."/>
            <person name="van der Graaf L."/>
            <person name="Wagenaar J."/>
        </authorList>
    </citation>
    <scope>NUCLEOTIDE SEQUENCE [LARGE SCALE GENOMIC DNA]</scope>
    <source>
        <strain evidence="5 6">19S00001</strain>
    </source>
</reference>
<dbReference type="AlphaFoldDB" id="A0A7H9CJY5"/>
<sequence>MAKIRNFEVKMKQISLAHSPDADDIFMYSAIKFGWCNAHNLKFQASSADIQTLNTASLRGEYDICAISFGLYPLICDEYALLRTAISFGQGYGPKLIRRKDKILKPNFKVALSGENTTNALIFRIAYPKARIIYKNFLDIENAVLSKECDAGVLIHESILDFNDELCVEMELWDLWQELAGDSLPLPLGGMCLRRSLPLSDAINCEKLLTQAVSVANSHKKMLSKMLMERNLVRVNDEKLDIYLSLYANQNSVELSQTQIKALDKLFYLGFKHGFFARLITCQPNLIPREYMDYRNS</sequence>
<comment type="similarity">
    <text evidence="4">Belongs to the MqnA/MqnD family. MqnD subfamily.</text>
</comment>
<dbReference type="UniPathway" id="UPA00079"/>
<dbReference type="Gene3D" id="3.40.190.10">
    <property type="entry name" value="Periplasmic binding protein-like II"/>
    <property type="match status" value="2"/>
</dbReference>
<comment type="catalytic activity">
    <reaction evidence="4">
        <text>cyclic dehypoxanthinylfutalosinate = 1,4-dihydroxy-6-naphthoate + dihydroxyacetone</text>
        <dbReference type="Rhea" id="RHEA:33087"/>
        <dbReference type="ChEBI" id="CHEBI:16016"/>
        <dbReference type="ChEBI" id="CHEBI:64254"/>
        <dbReference type="ChEBI" id="CHEBI:64270"/>
        <dbReference type="EC" id="4.1.99.29"/>
    </reaction>
</comment>
<evidence type="ECO:0000256" key="4">
    <source>
        <dbReference type="HAMAP-Rule" id="MF_00996"/>
    </source>
</evidence>
<dbReference type="Proteomes" id="UP000509414">
    <property type="component" value="Chromosome"/>
</dbReference>
<dbReference type="GO" id="GO:0009234">
    <property type="term" value="P:menaquinone biosynthetic process"/>
    <property type="evidence" value="ECO:0007669"/>
    <property type="project" value="UniProtKB-UniRule"/>
</dbReference>
<protein>
    <recommendedName>
        <fullName evidence="4">1,4-dihydroxy-6-naphtoate synthase</fullName>
        <ecNumber evidence="4">4.1.99.29</ecNumber>
    </recommendedName>
    <alternativeName>
        <fullName evidence="4">Menaquinone biosynthetic enzyme MqnD</fullName>
    </alternativeName>
</protein>
<name>A0A7H9CJY5_9BACT</name>
<comment type="pathway">
    <text evidence="1 4">Quinol/quinone metabolism; menaquinone biosynthesis.</text>
</comment>